<evidence type="ECO:0000313" key="3">
    <source>
        <dbReference type="Proteomes" id="UP000838756"/>
    </source>
</evidence>
<keyword evidence="3" id="KW-1185">Reference proteome</keyword>
<feature type="chain" id="PRO_5035758305" evidence="1">
    <location>
        <begin position="24"/>
        <end position="227"/>
    </location>
</feature>
<name>A0A8S4S1H4_9NEOP</name>
<dbReference type="EMBL" id="CAKXAJ010025820">
    <property type="protein sequence ID" value="CAH2244323.1"/>
    <property type="molecule type" value="Genomic_DNA"/>
</dbReference>
<dbReference type="Proteomes" id="UP000838756">
    <property type="component" value="Unassembled WGS sequence"/>
</dbReference>
<evidence type="ECO:0000256" key="1">
    <source>
        <dbReference type="SAM" id="SignalP"/>
    </source>
</evidence>
<organism evidence="2 3">
    <name type="scientific">Pararge aegeria aegeria</name>
    <dbReference type="NCBI Taxonomy" id="348720"/>
    <lineage>
        <taxon>Eukaryota</taxon>
        <taxon>Metazoa</taxon>
        <taxon>Ecdysozoa</taxon>
        <taxon>Arthropoda</taxon>
        <taxon>Hexapoda</taxon>
        <taxon>Insecta</taxon>
        <taxon>Pterygota</taxon>
        <taxon>Neoptera</taxon>
        <taxon>Endopterygota</taxon>
        <taxon>Lepidoptera</taxon>
        <taxon>Glossata</taxon>
        <taxon>Ditrysia</taxon>
        <taxon>Papilionoidea</taxon>
        <taxon>Nymphalidae</taxon>
        <taxon>Satyrinae</taxon>
        <taxon>Satyrini</taxon>
        <taxon>Parargina</taxon>
        <taxon>Pararge</taxon>
    </lineage>
</organism>
<accession>A0A8S4S1H4</accession>
<comment type="caution">
    <text evidence="2">The sequence shown here is derived from an EMBL/GenBank/DDBJ whole genome shotgun (WGS) entry which is preliminary data.</text>
</comment>
<dbReference type="AlphaFoldDB" id="A0A8S4S1H4"/>
<gene>
    <name evidence="2" type="primary">jg18530</name>
    <name evidence="2" type="ORF">PAEG_LOCUS20289</name>
</gene>
<reference evidence="2" key="1">
    <citation type="submission" date="2022-03" db="EMBL/GenBank/DDBJ databases">
        <authorList>
            <person name="Lindestad O."/>
        </authorList>
    </citation>
    <scope>NUCLEOTIDE SEQUENCE</scope>
</reference>
<keyword evidence="1" id="KW-0732">Signal</keyword>
<evidence type="ECO:0000313" key="2">
    <source>
        <dbReference type="EMBL" id="CAH2244323.1"/>
    </source>
</evidence>
<dbReference type="OrthoDB" id="7449519at2759"/>
<feature type="signal peptide" evidence="1">
    <location>
        <begin position="1"/>
        <end position="23"/>
    </location>
</feature>
<sequence length="227" mass="26136">MSRSLSICFVILGLTGLSQEVSTKLDFGEESTPVVNNSSKEDDEVEVKHTIVVSTKLKNNNRRGLQTNDGVGGITYRFDEKKTIKDDSGEVPIVKAFKSVETTQIRTPDTRTKSTKFPEFVTYDTNYRGEYDLYPNIGLNPMQWKPSTFYNNVNWNQDSGLDNVIRRRPNYQKFHRRVTVDGEKEFYCKKCRELGGSRECLQPRRNSWIYETTTPKIKIDGKLAKLN</sequence>
<proteinExistence type="predicted"/>
<protein>
    <submittedName>
        <fullName evidence="2">Jg18530 protein</fullName>
    </submittedName>
</protein>